<protein>
    <submittedName>
        <fullName evidence="1">Uncharacterized protein</fullName>
    </submittedName>
</protein>
<proteinExistence type="predicted"/>
<gene>
    <name evidence="1" type="ORF">EXM42_01490</name>
</gene>
<sequence>MNYNKLSKNFYYKKYIDFPPKGKEYNQCIIMNRKCMKTYTE</sequence>
<reference evidence="1 2" key="1">
    <citation type="submission" date="2019-02" db="EMBL/GenBank/DDBJ databases">
        <title>Genome sequencing of Clostridium botulinum clinical isolates.</title>
        <authorList>
            <person name="Brunt J."/>
            <person name="Van Vliet A.H.M."/>
            <person name="Stringer S.C."/>
            <person name="Grant K.A."/>
            <person name="Carter A.C."/>
            <person name="Peck M.W."/>
        </authorList>
    </citation>
    <scope>NUCLEOTIDE SEQUENCE [LARGE SCALE GENOMIC DNA]</scope>
    <source>
        <strain evidence="1 2">R1125/03</strain>
    </source>
</reference>
<evidence type="ECO:0000313" key="1">
    <source>
        <dbReference type="EMBL" id="NFA59115.1"/>
    </source>
</evidence>
<organism evidence="1 2">
    <name type="scientific">Clostridium botulinum</name>
    <dbReference type="NCBI Taxonomy" id="1491"/>
    <lineage>
        <taxon>Bacteria</taxon>
        <taxon>Bacillati</taxon>
        <taxon>Bacillota</taxon>
        <taxon>Clostridia</taxon>
        <taxon>Eubacteriales</taxon>
        <taxon>Clostridiaceae</taxon>
        <taxon>Clostridium</taxon>
    </lineage>
</organism>
<dbReference type="AlphaFoldDB" id="A0A6M0SVZ1"/>
<dbReference type="Proteomes" id="UP000473089">
    <property type="component" value="Unassembled WGS sequence"/>
</dbReference>
<accession>A0A6M0SVZ1</accession>
<name>A0A6M0SVZ1_CLOBO</name>
<comment type="caution">
    <text evidence="1">The sequence shown here is derived from an EMBL/GenBank/DDBJ whole genome shotgun (WGS) entry which is preliminary data.</text>
</comment>
<dbReference type="EMBL" id="SGJP01000002">
    <property type="protein sequence ID" value="NFA59115.1"/>
    <property type="molecule type" value="Genomic_DNA"/>
</dbReference>
<evidence type="ECO:0000313" key="2">
    <source>
        <dbReference type="Proteomes" id="UP000473089"/>
    </source>
</evidence>